<dbReference type="PANTHER" id="PTHR30629">
    <property type="entry name" value="PROPHAGE INTEGRASE"/>
    <property type="match status" value="1"/>
</dbReference>
<dbReference type="HOGENOM" id="CLU_027562_17_0_9"/>
<dbReference type="InterPro" id="IPR011010">
    <property type="entry name" value="DNA_brk_join_enz"/>
</dbReference>
<evidence type="ECO:0000259" key="7">
    <source>
        <dbReference type="PROSITE" id="PS51900"/>
    </source>
</evidence>
<protein>
    <recommendedName>
        <fullName evidence="9">Tyr recombinase domain-containing protein</fullName>
    </recommendedName>
</protein>
<proteinExistence type="inferred from homology"/>
<keyword evidence="3 5" id="KW-0238">DNA-binding</keyword>
<dbReference type="InterPro" id="IPR050808">
    <property type="entry name" value="Phage_Integrase"/>
</dbReference>
<feature type="domain" description="Core-binding (CB)" evidence="7">
    <location>
        <begin position="56"/>
        <end position="137"/>
    </location>
</feature>
<keyword evidence="2" id="KW-0229">DNA integration</keyword>
<evidence type="ECO:0000313" key="8">
    <source>
        <dbReference type="EMBL" id="CDN33762.1"/>
    </source>
</evidence>
<dbReference type="InterPro" id="IPR013762">
    <property type="entry name" value="Integrase-like_cat_sf"/>
</dbReference>
<reference evidence="8" key="1">
    <citation type="submission" date="2014-01" db="EMBL/GenBank/DDBJ databases">
        <title>Draft genome sequence of highly nematicidal Bacillus thuringiensis DB27.</title>
        <authorList>
            <person name="Iatsenko I."/>
            <person name="Pickard D."/>
            <person name="Corton C."/>
            <person name="Dougan G."/>
            <person name="Sommer R.J."/>
        </authorList>
    </citation>
    <scope>NUCLEOTIDE SEQUENCE [LARGE SCALE GENOMIC DNA]</scope>
    <source>
        <strain evidence="8">DB27</strain>
    </source>
</reference>
<dbReference type="PANTHER" id="PTHR30629:SF2">
    <property type="entry name" value="PROPHAGE INTEGRASE INTS-RELATED"/>
    <property type="match status" value="1"/>
</dbReference>
<keyword evidence="4" id="KW-0233">DNA recombination</keyword>
<dbReference type="InterPro" id="IPR010998">
    <property type="entry name" value="Integrase_recombinase_N"/>
</dbReference>
<evidence type="ECO:0000256" key="3">
    <source>
        <dbReference type="ARBA" id="ARBA00023125"/>
    </source>
</evidence>
<dbReference type="Proteomes" id="UP000030682">
    <property type="component" value="Unassembled WGS sequence"/>
</dbReference>
<dbReference type="InterPro" id="IPR004107">
    <property type="entry name" value="Integrase_SAM-like_N"/>
</dbReference>
<sequence>MVVYKDKERGTYFFVVRVRQFDGTQKQVKRRGFKTKKEAREAEVKMLVEKETNSSLTFAQVADSYFDWYCQRRKQSSISTIKTILENHLLERFGKSKINNITAQHIMIYQNEIINQYSAVYLKKIHTVLSSIFNFAIKFYGLASNPARIAGNFEKESNKRMNFWEFDEFKQFIEVVDDPIYKAFFSTLYYSGARKGELLALTWADINFKENSIDINKTEYNRQITPPKTKSSNRVILLPTYAIDLLKELKNHATVKIPLKKDYVVFGELYKSITTATLHKDYEKYISISGVKRILIHEFRHSHASYLINKGVSPLVVAQRLGHSNVSTTLNTYSHLYPSKQAEVIAFMEADLL</sequence>
<evidence type="ECO:0000256" key="1">
    <source>
        <dbReference type="ARBA" id="ARBA00008857"/>
    </source>
</evidence>
<dbReference type="Pfam" id="PF00589">
    <property type="entry name" value="Phage_integrase"/>
    <property type="match status" value="1"/>
</dbReference>
<dbReference type="Pfam" id="PF14657">
    <property type="entry name" value="Arm-DNA-bind_4"/>
    <property type="match status" value="1"/>
</dbReference>
<dbReference type="Gene3D" id="1.10.443.10">
    <property type="entry name" value="Intergrase catalytic core"/>
    <property type="match status" value="1"/>
</dbReference>
<organism evidence="8">
    <name type="scientific">Bacillus thuringiensis DB27</name>
    <dbReference type="NCBI Taxonomy" id="1431339"/>
    <lineage>
        <taxon>Bacteria</taxon>
        <taxon>Bacillati</taxon>
        <taxon>Bacillota</taxon>
        <taxon>Bacilli</taxon>
        <taxon>Bacillales</taxon>
        <taxon>Bacillaceae</taxon>
        <taxon>Bacillus</taxon>
        <taxon>Bacillus cereus group</taxon>
    </lineage>
</organism>
<dbReference type="PROSITE" id="PS51900">
    <property type="entry name" value="CB"/>
    <property type="match status" value="1"/>
</dbReference>
<evidence type="ECO:0000256" key="2">
    <source>
        <dbReference type="ARBA" id="ARBA00022908"/>
    </source>
</evidence>
<dbReference type="PROSITE" id="PS51898">
    <property type="entry name" value="TYR_RECOMBINASE"/>
    <property type="match status" value="1"/>
</dbReference>
<dbReference type="GO" id="GO:0003677">
    <property type="term" value="F:DNA binding"/>
    <property type="evidence" value="ECO:0007669"/>
    <property type="project" value="UniProtKB-UniRule"/>
</dbReference>
<accession>W8Y4Y2</accession>
<dbReference type="InterPro" id="IPR002104">
    <property type="entry name" value="Integrase_catalytic"/>
</dbReference>
<evidence type="ECO:0008006" key="9">
    <source>
        <dbReference type="Google" id="ProtNLM"/>
    </source>
</evidence>
<dbReference type="InterPro" id="IPR044068">
    <property type="entry name" value="CB"/>
</dbReference>
<dbReference type="RefSeq" id="WP_030022615.1">
    <property type="nucleotide sequence ID" value="NZ_HG810016.1"/>
</dbReference>
<evidence type="ECO:0000256" key="5">
    <source>
        <dbReference type="PROSITE-ProRule" id="PRU01248"/>
    </source>
</evidence>
<dbReference type="InterPro" id="IPR028259">
    <property type="entry name" value="AP2-like_int_N"/>
</dbReference>
<feature type="domain" description="Tyr recombinase" evidence="6">
    <location>
        <begin position="159"/>
        <end position="346"/>
    </location>
</feature>
<dbReference type="GO" id="GO:0006310">
    <property type="term" value="P:DNA recombination"/>
    <property type="evidence" value="ECO:0007669"/>
    <property type="project" value="UniProtKB-KW"/>
</dbReference>
<dbReference type="GO" id="GO:0015074">
    <property type="term" value="P:DNA integration"/>
    <property type="evidence" value="ECO:0007669"/>
    <property type="project" value="UniProtKB-KW"/>
</dbReference>
<evidence type="ECO:0000256" key="4">
    <source>
        <dbReference type="ARBA" id="ARBA00023172"/>
    </source>
</evidence>
<dbReference type="EMBL" id="HG810016">
    <property type="protein sequence ID" value="CDN33762.1"/>
    <property type="molecule type" value="Genomic_DNA"/>
</dbReference>
<dbReference type="AlphaFoldDB" id="W8Y4Y2"/>
<gene>
    <name evidence="8" type="ORF">BTDB27_000104</name>
</gene>
<reference evidence="8" key="2">
    <citation type="submission" date="2014-01" db="EMBL/GenBank/DDBJ databases">
        <authorList>
            <person name="Aslett M."/>
        </authorList>
    </citation>
    <scope>NUCLEOTIDE SEQUENCE [LARGE SCALE GENOMIC DNA]</scope>
    <source>
        <strain evidence="8">DB27</strain>
    </source>
</reference>
<dbReference type="Gene3D" id="1.10.150.130">
    <property type="match status" value="1"/>
</dbReference>
<dbReference type="SUPFAM" id="SSF56349">
    <property type="entry name" value="DNA breaking-rejoining enzymes"/>
    <property type="match status" value="1"/>
</dbReference>
<dbReference type="Pfam" id="PF14659">
    <property type="entry name" value="Phage_int_SAM_3"/>
    <property type="match status" value="1"/>
</dbReference>
<comment type="similarity">
    <text evidence="1">Belongs to the 'phage' integrase family.</text>
</comment>
<evidence type="ECO:0000259" key="6">
    <source>
        <dbReference type="PROSITE" id="PS51898"/>
    </source>
</evidence>
<name>W8Y4Y2_BACTU</name>
<dbReference type="CDD" id="cd01189">
    <property type="entry name" value="INT_ICEBs1_C_like"/>
    <property type="match status" value="1"/>
</dbReference>